<dbReference type="RefSeq" id="WP_093839438.1">
    <property type="nucleotide sequence ID" value="NZ_FOLM01000008.1"/>
</dbReference>
<feature type="domain" description="HTH cro/C1-type" evidence="2">
    <location>
        <begin position="9"/>
        <end position="85"/>
    </location>
</feature>
<dbReference type="AlphaFoldDB" id="A0A1I1NWK7"/>
<dbReference type="PANTHER" id="PTHR35010:SF2">
    <property type="entry name" value="BLL4672 PROTEIN"/>
    <property type="match status" value="1"/>
</dbReference>
<dbReference type="Pfam" id="PF13560">
    <property type="entry name" value="HTH_31"/>
    <property type="match status" value="1"/>
</dbReference>
<dbReference type="OrthoDB" id="3542608at2"/>
<feature type="region of interest" description="Disordered" evidence="1">
    <location>
        <begin position="18"/>
        <end position="42"/>
    </location>
</feature>
<evidence type="ECO:0000313" key="4">
    <source>
        <dbReference type="Proteomes" id="UP000199207"/>
    </source>
</evidence>
<dbReference type="SMART" id="SM00530">
    <property type="entry name" value="HTH_XRE"/>
    <property type="match status" value="1"/>
</dbReference>
<evidence type="ECO:0000313" key="3">
    <source>
        <dbReference type="EMBL" id="SFC98100.1"/>
    </source>
</evidence>
<sequence length="294" mass="31307">MDRAALADFLRRSRARLNPAEAGPALPATGGRRRRTPGLRREEASALAGISVDYWIRLEQARGPRPSPQVLSALARALRLRPDERDHLFRLAGQAPPPRPAPPETVAPGPALVLAQLTDLPGVILTDYGQVLAQNALSVALGGDLLAGPPGFGRNLVHRFFTRPPAREILPAEDRPRHAAAMAAELRAVCAARPDDPRPAALVRELLAVSEEFAALWREHRVGVRRGDRKRFRHPAAGLLELDCETLLAPDGEQRLVIHSARPGTDSHRRLRALAAAAAEAGAAAAAGAGAGAG</sequence>
<dbReference type="InterPro" id="IPR010982">
    <property type="entry name" value="Lambda_DNA-bd_dom_sf"/>
</dbReference>
<dbReference type="Proteomes" id="UP000199207">
    <property type="component" value="Unassembled WGS sequence"/>
</dbReference>
<name>A0A1I1NWK7_9ACTN</name>
<evidence type="ECO:0000259" key="2">
    <source>
        <dbReference type="SMART" id="SM00530"/>
    </source>
</evidence>
<dbReference type="GO" id="GO:0003677">
    <property type="term" value="F:DNA binding"/>
    <property type="evidence" value="ECO:0007669"/>
    <property type="project" value="InterPro"/>
</dbReference>
<dbReference type="Pfam" id="PF17765">
    <property type="entry name" value="MLTR_LBD"/>
    <property type="match status" value="1"/>
</dbReference>
<accession>A0A1I1NWK7</accession>
<dbReference type="InterPro" id="IPR001387">
    <property type="entry name" value="Cro/C1-type_HTH"/>
</dbReference>
<dbReference type="SUPFAM" id="SSF47413">
    <property type="entry name" value="lambda repressor-like DNA-binding domains"/>
    <property type="match status" value="1"/>
</dbReference>
<dbReference type="Gene3D" id="3.30.450.180">
    <property type="match status" value="1"/>
</dbReference>
<dbReference type="InterPro" id="IPR041413">
    <property type="entry name" value="MLTR_LBD"/>
</dbReference>
<evidence type="ECO:0000256" key="1">
    <source>
        <dbReference type="SAM" id="MobiDB-lite"/>
    </source>
</evidence>
<reference evidence="3" key="1">
    <citation type="submission" date="2016-10" db="EMBL/GenBank/DDBJ databases">
        <authorList>
            <person name="de Groot N.N."/>
        </authorList>
    </citation>
    <scope>NUCLEOTIDE SEQUENCE [LARGE SCALE GENOMIC DNA]</scope>
    <source>
        <strain evidence="3">CGMCC 4.5739</strain>
    </source>
</reference>
<dbReference type="EMBL" id="FOLM01000008">
    <property type="protein sequence ID" value="SFC98100.1"/>
    <property type="molecule type" value="Genomic_DNA"/>
</dbReference>
<protein>
    <submittedName>
        <fullName evidence="3">Helix-turn-helix domain-containing protein</fullName>
    </submittedName>
</protein>
<dbReference type="CDD" id="cd00093">
    <property type="entry name" value="HTH_XRE"/>
    <property type="match status" value="1"/>
</dbReference>
<keyword evidence="4" id="KW-1185">Reference proteome</keyword>
<dbReference type="STRING" id="910347.SAMN05421773_10847"/>
<organism evidence="3 4">
    <name type="scientific">Streptomyces aidingensis</name>
    <dbReference type="NCBI Taxonomy" id="910347"/>
    <lineage>
        <taxon>Bacteria</taxon>
        <taxon>Bacillati</taxon>
        <taxon>Actinomycetota</taxon>
        <taxon>Actinomycetes</taxon>
        <taxon>Kitasatosporales</taxon>
        <taxon>Streptomycetaceae</taxon>
        <taxon>Streptomyces</taxon>
    </lineage>
</organism>
<gene>
    <name evidence="3" type="ORF">SAMN05421773_10847</name>
</gene>
<dbReference type="PANTHER" id="PTHR35010">
    <property type="entry name" value="BLL4672 PROTEIN-RELATED"/>
    <property type="match status" value="1"/>
</dbReference>
<dbReference type="Gene3D" id="1.10.260.40">
    <property type="entry name" value="lambda repressor-like DNA-binding domains"/>
    <property type="match status" value="1"/>
</dbReference>
<proteinExistence type="predicted"/>